<dbReference type="AlphaFoldDB" id="A0A3L6QP23"/>
<gene>
    <name evidence="2" type="ORF">C2845_PM04G30420</name>
</gene>
<dbReference type="Proteomes" id="UP000275267">
    <property type="component" value="Unassembled WGS sequence"/>
</dbReference>
<evidence type="ECO:0000313" key="3">
    <source>
        <dbReference type="Proteomes" id="UP000275267"/>
    </source>
</evidence>
<feature type="region of interest" description="Disordered" evidence="1">
    <location>
        <begin position="89"/>
        <end position="108"/>
    </location>
</feature>
<evidence type="ECO:0000313" key="2">
    <source>
        <dbReference type="EMBL" id="RLM85493.1"/>
    </source>
</evidence>
<reference evidence="3" key="1">
    <citation type="journal article" date="2019" name="Nat. Commun.">
        <title>The genome of broomcorn millet.</title>
        <authorList>
            <person name="Zou C."/>
            <person name="Miki D."/>
            <person name="Li D."/>
            <person name="Tang Q."/>
            <person name="Xiao L."/>
            <person name="Rajput S."/>
            <person name="Deng P."/>
            <person name="Jia W."/>
            <person name="Huang R."/>
            <person name="Zhang M."/>
            <person name="Sun Y."/>
            <person name="Hu J."/>
            <person name="Fu X."/>
            <person name="Schnable P.S."/>
            <person name="Li F."/>
            <person name="Zhang H."/>
            <person name="Feng B."/>
            <person name="Zhu X."/>
            <person name="Liu R."/>
            <person name="Schnable J.C."/>
            <person name="Zhu J.-K."/>
            <person name="Zhang H."/>
        </authorList>
    </citation>
    <scope>NUCLEOTIDE SEQUENCE [LARGE SCALE GENOMIC DNA]</scope>
</reference>
<comment type="caution">
    <text evidence="2">The sequence shown here is derived from an EMBL/GenBank/DDBJ whole genome shotgun (WGS) entry which is preliminary data.</text>
</comment>
<dbReference type="EMBL" id="PQIB02000011">
    <property type="protein sequence ID" value="RLM85493.1"/>
    <property type="molecule type" value="Genomic_DNA"/>
</dbReference>
<keyword evidence="3" id="KW-1185">Reference proteome</keyword>
<organism evidence="2 3">
    <name type="scientific">Panicum miliaceum</name>
    <name type="common">Proso millet</name>
    <name type="synonym">Broomcorn millet</name>
    <dbReference type="NCBI Taxonomy" id="4540"/>
    <lineage>
        <taxon>Eukaryota</taxon>
        <taxon>Viridiplantae</taxon>
        <taxon>Streptophyta</taxon>
        <taxon>Embryophyta</taxon>
        <taxon>Tracheophyta</taxon>
        <taxon>Spermatophyta</taxon>
        <taxon>Magnoliopsida</taxon>
        <taxon>Liliopsida</taxon>
        <taxon>Poales</taxon>
        <taxon>Poaceae</taxon>
        <taxon>PACMAD clade</taxon>
        <taxon>Panicoideae</taxon>
        <taxon>Panicodae</taxon>
        <taxon>Paniceae</taxon>
        <taxon>Panicinae</taxon>
        <taxon>Panicum</taxon>
        <taxon>Panicum sect. Panicum</taxon>
    </lineage>
</organism>
<sequence length="206" mass="22070">MYDPVAIFRALRAEDDLVVGSGGAGEGACGVVLWVAVGVRALPLEVPRVVGRPAAVGRRADAAVHVLLEHGARVVARPVLPQLRGAPRVHVAAHRGPRPHPDPPSGRKLMGTLKPSMREMSKKSRLLNWFSANSASVLGARPYPVRQLPRPAASNWHPVRAQMRAAVVPAGTLMRHVSPRFSCRPPPAATEAAHTVKGHWFTGSPR</sequence>
<proteinExistence type="predicted"/>
<protein>
    <submittedName>
        <fullName evidence="2">Uncharacterized protein</fullName>
    </submittedName>
</protein>
<dbReference type="OrthoDB" id="1805621at2759"/>
<evidence type="ECO:0000256" key="1">
    <source>
        <dbReference type="SAM" id="MobiDB-lite"/>
    </source>
</evidence>
<accession>A0A3L6QP23</accession>
<name>A0A3L6QP23_PANMI</name>